<reference evidence="10" key="1">
    <citation type="submission" date="2009-11" db="EMBL/GenBank/DDBJ databases">
        <authorList>
            <consortium name="The Broad Institute Genome Sequencing Platform"/>
            <person name="Ward D."/>
            <person name="Feldgarden M."/>
            <person name="Earl A."/>
            <person name="Young S.K."/>
            <person name="Zeng Q."/>
            <person name="Koehrsen M."/>
            <person name="Alvarado L."/>
            <person name="Berlin A."/>
            <person name="Bochicchio J."/>
            <person name="Borenstein D."/>
            <person name="Chapman S.B."/>
            <person name="Chen Z."/>
            <person name="Engels R."/>
            <person name="Freedman E."/>
            <person name="Gellesch M."/>
            <person name="Goldberg J."/>
            <person name="Griggs A."/>
            <person name="Gujja S."/>
            <person name="Heilman E."/>
            <person name="Heiman D."/>
            <person name="Hepburn T."/>
            <person name="Howarth C."/>
            <person name="Jen D."/>
            <person name="Larson L."/>
            <person name="Lewis B."/>
            <person name="Mehta T."/>
            <person name="Park D."/>
            <person name="Pearson M."/>
            <person name="Roberts A."/>
            <person name="Saif S."/>
            <person name="Shea T."/>
            <person name="Shenoy N."/>
            <person name="Sisk P."/>
            <person name="Stolte C."/>
            <person name="Sykes S."/>
            <person name="Thomson T."/>
            <person name="Walk T."/>
            <person name="White J."/>
            <person name="Yandava C."/>
            <person name="Izard J."/>
            <person name="Baranova O.V."/>
            <person name="Blanton J.M."/>
            <person name="Tanner A.C."/>
            <person name="Dewhirst F.E."/>
            <person name="Haas B."/>
            <person name="Nusbaum C."/>
            <person name="Birren B."/>
        </authorList>
    </citation>
    <scope>NUCLEOTIDE SEQUENCE [LARGE SCALE GENOMIC DNA]</scope>
    <source>
        <strain evidence="10">1-1 BBBD Race 1</strain>
    </source>
</reference>
<feature type="compositionally biased region" description="Basic residues" evidence="8">
    <location>
        <begin position="573"/>
        <end position="582"/>
    </location>
</feature>
<dbReference type="Pfam" id="PF14474">
    <property type="entry name" value="RTC4"/>
    <property type="match status" value="1"/>
</dbReference>
<evidence type="ECO:0000313" key="12">
    <source>
        <dbReference type="Proteomes" id="UP000005240"/>
    </source>
</evidence>
<evidence type="ECO:0000256" key="4">
    <source>
        <dbReference type="ARBA" id="ARBA00009461"/>
    </source>
</evidence>
<reference evidence="11" key="4">
    <citation type="submission" date="2025-05" db="UniProtKB">
        <authorList>
            <consortium name="EnsemblFungi"/>
        </authorList>
    </citation>
    <scope>IDENTIFICATION</scope>
    <source>
        <strain evidence="11">isolate 1-1 / race 1 (BBBD)</strain>
    </source>
</reference>
<evidence type="ECO:0000256" key="8">
    <source>
        <dbReference type="SAM" id="MobiDB-lite"/>
    </source>
</evidence>
<dbReference type="InterPro" id="IPR039024">
    <property type="entry name" value="RTC4"/>
</dbReference>
<evidence type="ECO:0000256" key="3">
    <source>
        <dbReference type="ARBA" id="ARBA00004496"/>
    </source>
</evidence>
<proteinExistence type="inferred from homology"/>
<feature type="compositionally biased region" description="Basic and acidic residues" evidence="8">
    <location>
        <begin position="88"/>
        <end position="107"/>
    </location>
</feature>
<feature type="region of interest" description="Disordered" evidence="8">
    <location>
        <begin position="535"/>
        <end position="623"/>
    </location>
</feature>
<dbReference type="Proteomes" id="UP000005240">
    <property type="component" value="Unassembled WGS sequence"/>
</dbReference>
<dbReference type="InterPro" id="IPR028094">
    <property type="entry name" value="RTC4_C"/>
</dbReference>
<dbReference type="GO" id="GO:0005634">
    <property type="term" value="C:nucleus"/>
    <property type="evidence" value="ECO:0007669"/>
    <property type="project" value="UniProtKB-SubCell"/>
</dbReference>
<feature type="compositionally biased region" description="Polar residues" evidence="8">
    <location>
        <begin position="147"/>
        <end position="158"/>
    </location>
</feature>
<evidence type="ECO:0000256" key="1">
    <source>
        <dbReference type="ARBA" id="ARBA00002738"/>
    </source>
</evidence>
<dbReference type="VEuPathDB" id="FungiDB:PTTG_03671"/>
<comment type="similarity">
    <text evidence="4">Belongs to the RTC4 family.</text>
</comment>
<dbReference type="PANTHER" id="PTHR41391">
    <property type="entry name" value="RESTRICTION OF TELOMERE CAPPING PROTEIN 4"/>
    <property type="match status" value="1"/>
</dbReference>
<evidence type="ECO:0000313" key="11">
    <source>
        <dbReference type="EnsemblFungi" id="PTTG_03671-t43_1-p1"/>
    </source>
</evidence>
<feature type="compositionally biased region" description="Low complexity" evidence="8">
    <location>
        <begin position="159"/>
        <end position="207"/>
    </location>
</feature>
<feature type="region of interest" description="Disordered" evidence="8">
    <location>
        <begin position="1"/>
        <end position="263"/>
    </location>
</feature>
<dbReference type="OrthoDB" id="128308at2759"/>
<evidence type="ECO:0000256" key="2">
    <source>
        <dbReference type="ARBA" id="ARBA00004123"/>
    </source>
</evidence>
<reference evidence="10" key="2">
    <citation type="submission" date="2016-05" db="EMBL/GenBank/DDBJ databases">
        <title>Comparative analysis highlights variable genome content of wheat rusts and divergence of the mating loci.</title>
        <authorList>
            <person name="Cuomo C.A."/>
            <person name="Bakkeren G."/>
            <person name="Szabo L."/>
            <person name="Khalil H."/>
            <person name="Joly D."/>
            <person name="Goldberg J."/>
            <person name="Young S."/>
            <person name="Zeng Q."/>
            <person name="Fellers J."/>
        </authorList>
    </citation>
    <scope>NUCLEOTIDE SEQUENCE [LARGE SCALE GENOMIC DNA]</scope>
    <source>
        <strain evidence="10">1-1 BBBD Race 1</strain>
    </source>
</reference>
<dbReference type="GO" id="GO:0005737">
    <property type="term" value="C:cytoplasm"/>
    <property type="evidence" value="ECO:0007669"/>
    <property type="project" value="UniProtKB-SubCell"/>
</dbReference>
<protein>
    <recommendedName>
        <fullName evidence="5">Restriction of telomere capping protein 4</fullName>
    </recommendedName>
</protein>
<reference evidence="11 12" key="3">
    <citation type="journal article" date="2017" name="G3 (Bethesda)">
        <title>Comparative analysis highlights variable genome content of wheat rusts and divergence of the mating loci.</title>
        <authorList>
            <person name="Cuomo C.A."/>
            <person name="Bakkeren G."/>
            <person name="Khalil H.B."/>
            <person name="Panwar V."/>
            <person name="Joly D."/>
            <person name="Linning R."/>
            <person name="Sakthikumar S."/>
            <person name="Song X."/>
            <person name="Adiconis X."/>
            <person name="Fan L."/>
            <person name="Goldberg J.M."/>
            <person name="Levin J.Z."/>
            <person name="Young S."/>
            <person name="Zeng Q."/>
            <person name="Anikster Y."/>
            <person name="Bruce M."/>
            <person name="Wang M."/>
            <person name="Yin C."/>
            <person name="McCallum B."/>
            <person name="Szabo L.J."/>
            <person name="Hulbert S."/>
            <person name="Chen X."/>
            <person name="Fellers J.P."/>
        </authorList>
    </citation>
    <scope>NUCLEOTIDE SEQUENCE</scope>
    <source>
        <strain evidence="11">isolate 1-1 / race 1 (BBBD)</strain>
        <strain evidence="12">Isolate 1-1 / race 1 (BBBD)</strain>
    </source>
</reference>
<evidence type="ECO:0000256" key="6">
    <source>
        <dbReference type="ARBA" id="ARBA00022490"/>
    </source>
</evidence>
<feature type="domain" description="Restriction of telomere capping protein 4 C-terminal" evidence="9">
    <location>
        <begin position="439"/>
        <end position="541"/>
    </location>
</feature>
<evidence type="ECO:0000256" key="7">
    <source>
        <dbReference type="ARBA" id="ARBA00023242"/>
    </source>
</evidence>
<keyword evidence="12" id="KW-1185">Reference proteome</keyword>
<keyword evidence="6" id="KW-0963">Cytoplasm</keyword>
<feature type="compositionally biased region" description="Polar residues" evidence="8">
    <location>
        <begin position="1"/>
        <end position="12"/>
    </location>
</feature>
<sequence>MNSSTFLTSENLRSLRFTKKSPSRKGTAIAVPNARTRPPTAPPIDLTLIDQSPTSKQKRAPPQFGQAYSPFKPPQSTSRRANPPQDDFTTKRSENDRFTEFFREAEAARPPSKKFKPTRVGKPQTNPPKTLQNRPLAEILGKARPTPLTSTASRHLSVNRTNSPASSASTRASSTSSRAQNTYTDSSRSASTSRTPLTRTSVAPLPKSNKKPPSPKASSSRKKLLNSSDMRDWTSTQSSLPDLPVPTRCSSSDSVSVVSKGKAPCQPSVDLMADIQNTLSVMGMSLQTDRPILPANYSTHDFDQTMPEDFSFEVSEMIDNPESLCPFCDEPLPQKPSTRLIETLKYLKNTPGVTKRKESNNPLALYLPFAKIASYCQLHRAEWQLIPKGIQKGWPTKIDFRTLPSRIKGHRRHLSRVCRREIASDFMDMALKEWTAQGGRKAQSVANEMGTFQVEQPGYYGVRGYEVIYRTLQKIYLSSSQIDLITQLARPLTPDFLMRKVLIPETALCLIADDMKLKVTDTRVRTTLEDSRTFGTLMFPDEDEFPTSSDGRSPSESEDEERASLPSPPKPPNHSKKKRPRKSTSCEIEIVPTQKSSGKIKPSSHSDRSPPGKRFGAETNQTIYPAKAMKDGWKATVA</sequence>
<comment type="function">
    <text evidence="1">May be involved in a process influencing telomere capping.</text>
</comment>
<organism evidence="10">
    <name type="scientific">Puccinia triticina (isolate 1-1 / race 1 (BBBD))</name>
    <name type="common">Brown leaf rust fungus</name>
    <dbReference type="NCBI Taxonomy" id="630390"/>
    <lineage>
        <taxon>Eukaryota</taxon>
        <taxon>Fungi</taxon>
        <taxon>Dikarya</taxon>
        <taxon>Basidiomycota</taxon>
        <taxon>Pucciniomycotina</taxon>
        <taxon>Pucciniomycetes</taxon>
        <taxon>Pucciniales</taxon>
        <taxon>Pucciniaceae</taxon>
        <taxon>Puccinia</taxon>
    </lineage>
</organism>
<evidence type="ECO:0000259" key="9">
    <source>
        <dbReference type="SMART" id="SM01312"/>
    </source>
</evidence>
<dbReference type="SMART" id="SM01312">
    <property type="entry name" value="RTC4"/>
    <property type="match status" value="1"/>
</dbReference>
<dbReference type="EMBL" id="ADAS02000049">
    <property type="protein sequence ID" value="OAV93569.1"/>
    <property type="molecule type" value="Genomic_DNA"/>
</dbReference>
<dbReference type="AlphaFoldDB" id="A0A180GM72"/>
<accession>A0A180GM72</accession>
<gene>
    <name evidence="10" type="ORF">PTTG_03671</name>
</gene>
<feature type="compositionally biased region" description="Low complexity" evidence="8">
    <location>
        <begin position="250"/>
        <end position="259"/>
    </location>
</feature>
<name>A0A180GM72_PUCT1</name>
<feature type="compositionally biased region" description="Polar residues" evidence="8">
    <location>
        <begin position="123"/>
        <end position="133"/>
    </location>
</feature>
<dbReference type="EnsemblFungi" id="PTTG_03671-t43_1">
    <property type="protein sequence ID" value="PTTG_03671-t43_1-p1"/>
    <property type="gene ID" value="PTTG_03671"/>
</dbReference>
<dbReference type="PANTHER" id="PTHR41391:SF1">
    <property type="entry name" value="RESTRICTION OF TELOMERE CAPPING PROTEIN 4"/>
    <property type="match status" value="1"/>
</dbReference>
<keyword evidence="7" id="KW-0539">Nucleus</keyword>
<comment type="subcellular location">
    <subcellularLocation>
        <location evidence="3">Cytoplasm</location>
    </subcellularLocation>
    <subcellularLocation>
        <location evidence="2">Nucleus</location>
    </subcellularLocation>
</comment>
<evidence type="ECO:0000313" key="10">
    <source>
        <dbReference type="EMBL" id="OAV93569.1"/>
    </source>
</evidence>
<evidence type="ECO:0000256" key="5">
    <source>
        <dbReference type="ARBA" id="ARBA00015162"/>
    </source>
</evidence>